<keyword evidence="3" id="KW-1185">Reference proteome</keyword>
<organism evidence="2 3">
    <name type="scientific">Prymnesium parvum</name>
    <name type="common">Toxic golden alga</name>
    <dbReference type="NCBI Taxonomy" id="97485"/>
    <lineage>
        <taxon>Eukaryota</taxon>
        <taxon>Haptista</taxon>
        <taxon>Haptophyta</taxon>
        <taxon>Prymnesiophyceae</taxon>
        <taxon>Prymnesiales</taxon>
        <taxon>Prymnesiaceae</taxon>
        <taxon>Prymnesium</taxon>
    </lineage>
</organism>
<evidence type="ECO:0000256" key="1">
    <source>
        <dbReference type="SAM" id="MobiDB-lite"/>
    </source>
</evidence>
<name>A0AB34J9I6_PRYPA</name>
<dbReference type="Proteomes" id="UP001515480">
    <property type="component" value="Unassembled WGS sequence"/>
</dbReference>
<feature type="region of interest" description="Disordered" evidence="1">
    <location>
        <begin position="137"/>
        <end position="159"/>
    </location>
</feature>
<protein>
    <recommendedName>
        <fullName evidence="4">Armadillo repeat-containing protein 1</fullName>
    </recommendedName>
</protein>
<dbReference type="InterPro" id="IPR011989">
    <property type="entry name" value="ARM-like"/>
</dbReference>
<proteinExistence type="predicted"/>
<dbReference type="EMBL" id="JBGBPQ010000011">
    <property type="protein sequence ID" value="KAL1515515.1"/>
    <property type="molecule type" value="Genomic_DNA"/>
</dbReference>
<evidence type="ECO:0000313" key="2">
    <source>
        <dbReference type="EMBL" id="KAL1515515.1"/>
    </source>
</evidence>
<evidence type="ECO:0000313" key="3">
    <source>
        <dbReference type="Proteomes" id="UP001515480"/>
    </source>
</evidence>
<dbReference type="SUPFAM" id="SSF48371">
    <property type="entry name" value="ARM repeat"/>
    <property type="match status" value="1"/>
</dbReference>
<gene>
    <name evidence="2" type="ORF">AB1Y20_002137</name>
</gene>
<sequence>MACSAAAAAALVARLAPEGQPLPALHEAIELCDEVKVGLDNCRTLGEAGAIAACVALLRGAAADVKAAAAEVLHLLAPLYAAECCKSGAVELLVGLQPECKEARAALRGVAAANVAAMAAVVEAGGMESLVELFRDDDGLTDPEHDDGMDDDMRTPRQRYRDEIKAKVEEFKKNA</sequence>
<dbReference type="Gene3D" id="1.25.10.10">
    <property type="entry name" value="Leucine-rich Repeat Variant"/>
    <property type="match status" value="1"/>
</dbReference>
<reference evidence="2 3" key="1">
    <citation type="journal article" date="2024" name="Science">
        <title>Giant polyketide synthase enzymes in the biosynthesis of giant marine polyether toxins.</title>
        <authorList>
            <person name="Fallon T.R."/>
            <person name="Shende V.V."/>
            <person name="Wierzbicki I.H."/>
            <person name="Pendleton A.L."/>
            <person name="Watervoot N.F."/>
            <person name="Auber R.P."/>
            <person name="Gonzalez D.J."/>
            <person name="Wisecaver J.H."/>
            <person name="Moore B.S."/>
        </authorList>
    </citation>
    <scope>NUCLEOTIDE SEQUENCE [LARGE SCALE GENOMIC DNA]</scope>
    <source>
        <strain evidence="2 3">12B1</strain>
    </source>
</reference>
<comment type="caution">
    <text evidence="2">The sequence shown here is derived from an EMBL/GenBank/DDBJ whole genome shotgun (WGS) entry which is preliminary data.</text>
</comment>
<dbReference type="InterPro" id="IPR016024">
    <property type="entry name" value="ARM-type_fold"/>
</dbReference>
<feature type="compositionally biased region" description="Acidic residues" evidence="1">
    <location>
        <begin position="139"/>
        <end position="150"/>
    </location>
</feature>
<accession>A0AB34J9I6</accession>
<evidence type="ECO:0008006" key="4">
    <source>
        <dbReference type="Google" id="ProtNLM"/>
    </source>
</evidence>
<dbReference type="AlphaFoldDB" id="A0AB34J9I6"/>